<dbReference type="EMBL" id="CM020620">
    <property type="protein sequence ID" value="KAK1868626.1"/>
    <property type="molecule type" value="Genomic_DNA"/>
</dbReference>
<comment type="caution">
    <text evidence="1">The sequence shown here is derived from an EMBL/GenBank/DDBJ whole genome shotgun (WGS) entry which is preliminary data.</text>
</comment>
<evidence type="ECO:0000313" key="2">
    <source>
        <dbReference type="Proteomes" id="UP000798662"/>
    </source>
</evidence>
<dbReference type="Proteomes" id="UP000798662">
    <property type="component" value="Chromosome 3"/>
</dbReference>
<protein>
    <submittedName>
        <fullName evidence="1">Uncharacterized protein</fullName>
    </submittedName>
</protein>
<proteinExistence type="predicted"/>
<organism evidence="1 2">
    <name type="scientific">Pyropia yezoensis</name>
    <name type="common">Susabi-nori</name>
    <name type="synonym">Porphyra yezoensis</name>
    <dbReference type="NCBI Taxonomy" id="2788"/>
    <lineage>
        <taxon>Eukaryota</taxon>
        <taxon>Rhodophyta</taxon>
        <taxon>Bangiophyceae</taxon>
        <taxon>Bangiales</taxon>
        <taxon>Bangiaceae</taxon>
        <taxon>Pyropia</taxon>
    </lineage>
</organism>
<name>A0ACC3CFS9_PYRYE</name>
<accession>A0ACC3CFS9</accession>
<evidence type="ECO:0000313" key="1">
    <source>
        <dbReference type="EMBL" id="KAK1868626.1"/>
    </source>
</evidence>
<sequence>MPCEGLNCCGGAFADRAQPKEGALAYHPPCPPSVLSFLTHAAHSPHANSRPLRPLLGFLLPPLSPLGCSLSRLFLLLEPVGRALLVLLEEGGWGVYNTPLYGGMATPFCPSGRSDPLARRLDDLRCRCSHLVHGCPPCSCQPEVVPCSRHNFVLVNRVQAHGRKRLALHVGGECLPLDSNGRGQQGIKSVNIDEHPVHHQLLVGPPHYVVKRGEGRCVEGLQEVRSAGR</sequence>
<gene>
    <name evidence="1" type="ORF">I4F81_011111</name>
</gene>
<keyword evidence="2" id="KW-1185">Reference proteome</keyword>
<reference evidence="1" key="1">
    <citation type="submission" date="2019-11" db="EMBL/GenBank/DDBJ databases">
        <title>Nori genome reveals adaptations in red seaweeds to the harsh intertidal environment.</title>
        <authorList>
            <person name="Wang D."/>
            <person name="Mao Y."/>
        </authorList>
    </citation>
    <scope>NUCLEOTIDE SEQUENCE</scope>
    <source>
        <tissue evidence="1">Gametophyte</tissue>
    </source>
</reference>